<organism evidence="2 3">
    <name type="scientific">Actinomadura bangladeshensis</name>
    <dbReference type="NCBI Taxonomy" id="453573"/>
    <lineage>
        <taxon>Bacteria</taxon>
        <taxon>Bacillati</taxon>
        <taxon>Actinomycetota</taxon>
        <taxon>Actinomycetes</taxon>
        <taxon>Streptosporangiales</taxon>
        <taxon>Thermomonosporaceae</taxon>
        <taxon>Actinomadura</taxon>
    </lineage>
</organism>
<feature type="chain" id="PRO_5039596485" description="Nuclear transport factor 2 family protein" evidence="1">
    <location>
        <begin position="19"/>
        <end position="169"/>
    </location>
</feature>
<dbReference type="PROSITE" id="PS51257">
    <property type="entry name" value="PROKAR_LIPOPROTEIN"/>
    <property type="match status" value="1"/>
</dbReference>
<proteinExistence type="predicted"/>
<evidence type="ECO:0000313" key="2">
    <source>
        <dbReference type="EMBL" id="TDC11585.1"/>
    </source>
</evidence>
<keyword evidence="3" id="KW-1185">Reference proteome</keyword>
<dbReference type="EMBL" id="SMJW01000174">
    <property type="protein sequence ID" value="TDC11585.1"/>
    <property type="molecule type" value="Genomic_DNA"/>
</dbReference>
<feature type="signal peptide" evidence="1">
    <location>
        <begin position="1"/>
        <end position="18"/>
    </location>
</feature>
<dbReference type="OrthoDB" id="3479493at2"/>
<evidence type="ECO:0000256" key="1">
    <source>
        <dbReference type="SAM" id="SignalP"/>
    </source>
</evidence>
<comment type="caution">
    <text evidence="2">The sequence shown here is derived from an EMBL/GenBank/DDBJ whole genome shotgun (WGS) entry which is preliminary data.</text>
</comment>
<name>A0A4R4NQI2_9ACTN</name>
<accession>A0A4R4NQI2</accession>
<gene>
    <name evidence="2" type="ORF">E1284_27815</name>
</gene>
<evidence type="ECO:0008006" key="4">
    <source>
        <dbReference type="Google" id="ProtNLM"/>
    </source>
</evidence>
<keyword evidence="1" id="KW-0732">Signal</keyword>
<evidence type="ECO:0000313" key="3">
    <source>
        <dbReference type="Proteomes" id="UP000295431"/>
    </source>
</evidence>
<reference evidence="2 3" key="1">
    <citation type="submission" date="2019-03" db="EMBL/GenBank/DDBJ databases">
        <title>Draft genome sequences of novel Actinobacteria.</title>
        <authorList>
            <person name="Sahin N."/>
            <person name="Ay H."/>
            <person name="Saygin H."/>
        </authorList>
    </citation>
    <scope>NUCLEOTIDE SEQUENCE [LARGE SCALE GENOMIC DNA]</scope>
    <source>
        <strain evidence="2 3">DSM 45347</strain>
    </source>
</reference>
<protein>
    <recommendedName>
        <fullName evidence="4">Nuclear transport factor 2 family protein</fullName>
    </recommendedName>
</protein>
<sequence length="169" mass="17699">MRVRPLLAAVLVVLPLMGACGGQDEVTMPPLTPEPGDSQFGDTTTTAAAAASAKETLPARMALYKYLRGIAVGNAKACAYLTADYQRQVFGGPAACRTGFARARAKLRPQDLAALRGVTVPVCRAGPADGVYTVRFADLAWKGAPARPGGLLAASFTLRKTGPHWQITT</sequence>
<dbReference type="Proteomes" id="UP000295431">
    <property type="component" value="Unassembled WGS sequence"/>
</dbReference>
<dbReference type="AlphaFoldDB" id="A0A4R4NQI2"/>
<dbReference type="RefSeq" id="WP_131943104.1">
    <property type="nucleotide sequence ID" value="NZ_BAAAMX010000008.1"/>
</dbReference>